<keyword evidence="2" id="KW-0808">Transferase</keyword>
<dbReference type="InterPro" id="IPR016181">
    <property type="entry name" value="Acyl_CoA_acyltransferase"/>
</dbReference>
<evidence type="ECO:0000313" key="2">
    <source>
        <dbReference type="EMBL" id="CUM98203.1"/>
    </source>
</evidence>
<accession>A0A173T5Y9</accession>
<dbReference type="GO" id="GO:0016747">
    <property type="term" value="F:acyltransferase activity, transferring groups other than amino-acyl groups"/>
    <property type="evidence" value="ECO:0007669"/>
    <property type="project" value="InterPro"/>
</dbReference>
<protein>
    <submittedName>
        <fullName evidence="2">Aminoalkylphosphonic acid N-acetyltransferase</fullName>
    </submittedName>
</protein>
<dbReference type="PROSITE" id="PS51186">
    <property type="entry name" value="GNAT"/>
    <property type="match status" value="1"/>
</dbReference>
<evidence type="ECO:0000313" key="3">
    <source>
        <dbReference type="Proteomes" id="UP000095598"/>
    </source>
</evidence>
<organism evidence="2 3">
    <name type="scientific">Anaerostipes hadrus</name>
    <dbReference type="NCBI Taxonomy" id="649756"/>
    <lineage>
        <taxon>Bacteria</taxon>
        <taxon>Bacillati</taxon>
        <taxon>Bacillota</taxon>
        <taxon>Clostridia</taxon>
        <taxon>Lachnospirales</taxon>
        <taxon>Lachnospiraceae</taxon>
        <taxon>Anaerostipes</taxon>
    </lineage>
</organism>
<gene>
    <name evidence="2" type="ORF">ERS852425_01841</name>
</gene>
<dbReference type="RefSeq" id="WP_055258739.1">
    <property type="nucleotide sequence ID" value="NZ_CP143954.1"/>
</dbReference>
<dbReference type="EMBL" id="CYXT01000013">
    <property type="protein sequence ID" value="CUM98203.1"/>
    <property type="molecule type" value="Genomic_DNA"/>
</dbReference>
<dbReference type="Pfam" id="PF00583">
    <property type="entry name" value="Acetyltransf_1"/>
    <property type="match status" value="1"/>
</dbReference>
<sequence length="143" mass="16636">MKIKNATIKDFDTAYEYIKKLWDYNTYDYETTKEVYEKVLQDENSFAFFAIEDDGTFHGFCHGDYFQTFWMSGLTCYVSSLITNEEERGKGYGVKLLDHAKKLAKERGCKAITLDSGLPRVQAHGFYEHYGFEKSCYGFELAL</sequence>
<name>A0A173T5Y9_ANAHA</name>
<evidence type="ECO:0000259" key="1">
    <source>
        <dbReference type="PROSITE" id="PS51186"/>
    </source>
</evidence>
<dbReference type="InterPro" id="IPR000182">
    <property type="entry name" value="GNAT_dom"/>
</dbReference>
<feature type="domain" description="N-acetyltransferase" evidence="1">
    <location>
        <begin position="1"/>
        <end position="143"/>
    </location>
</feature>
<dbReference type="AlphaFoldDB" id="A0A173T5Y9"/>
<proteinExistence type="predicted"/>
<dbReference type="Proteomes" id="UP000095598">
    <property type="component" value="Unassembled WGS sequence"/>
</dbReference>
<reference evidence="2 3" key="1">
    <citation type="submission" date="2015-09" db="EMBL/GenBank/DDBJ databases">
        <authorList>
            <consortium name="Pathogen Informatics"/>
        </authorList>
    </citation>
    <scope>NUCLEOTIDE SEQUENCE [LARGE SCALE GENOMIC DNA]</scope>
    <source>
        <strain evidence="2 3">2789STDY5608868</strain>
    </source>
</reference>
<dbReference type="CDD" id="cd04301">
    <property type="entry name" value="NAT_SF"/>
    <property type="match status" value="1"/>
</dbReference>
<dbReference type="Gene3D" id="3.40.630.30">
    <property type="match status" value="1"/>
</dbReference>
<dbReference type="SUPFAM" id="SSF55729">
    <property type="entry name" value="Acyl-CoA N-acyltransferases (Nat)"/>
    <property type="match status" value="1"/>
</dbReference>